<gene>
    <name evidence="1" type="ORF">S01H1_63756</name>
</gene>
<dbReference type="AlphaFoldDB" id="X0XNB2"/>
<evidence type="ECO:0000313" key="1">
    <source>
        <dbReference type="EMBL" id="GAG38133.1"/>
    </source>
</evidence>
<dbReference type="PROSITE" id="PS51257">
    <property type="entry name" value="PROKAR_LIPOPROTEIN"/>
    <property type="match status" value="1"/>
</dbReference>
<name>X0XNB2_9ZZZZ</name>
<sequence>MTVRIGRVTSVVVLTGLLVVGCVTFEAVAEPEYTILDLGTLGGTESHAYGINNAGQVVGE</sequence>
<proteinExistence type="predicted"/>
<reference evidence="1" key="1">
    <citation type="journal article" date="2014" name="Front. Microbiol.">
        <title>High frequency of phylogenetically diverse reductive dehalogenase-homologous genes in deep subseafloor sedimentary metagenomes.</title>
        <authorList>
            <person name="Kawai M."/>
            <person name="Futagami T."/>
            <person name="Toyoda A."/>
            <person name="Takaki Y."/>
            <person name="Nishi S."/>
            <person name="Hori S."/>
            <person name="Arai W."/>
            <person name="Tsubouchi T."/>
            <person name="Morono Y."/>
            <person name="Uchiyama I."/>
            <person name="Ito T."/>
            <person name="Fujiyama A."/>
            <person name="Inagaki F."/>
            <person name="Takami H."/>
        </authorList>
    </citation>
    <scope>NUCLEOTIDE SEQUENCE</scope>
    <source>
        <strain evidence="1">Expedition CK06-06</strain>
    </source>
</reference>
<organism evidence="1">
    <name type="scientific">marine sediment metagenome</name>
    <dbReference type="NCBI Taxonomy" id="412755"/>
    <lineage>
        <taxon>unclassified sequences</taxon>
        <taxon>metagenomes</taxon>
        <taxon>ecological metagenomes</taxon>
    </lineage>
</organism>
<comment type="caution">
    <text evidence="1">The sequence shown here is derived from an EMBL/GenBank/DDBJ whole genome shotgun (WGS) entry which is preliminary data.</text>
</comment>
<accession>X0XNB2</accession>
<feature type="non-terminal residue" evidence="1">
    <location>
        <position position="60"/>
    </location>
</feature>
<dbReference type="EMBL" id="BARS01041981">
    <property type="protein sequence ID" value="GAG38133.1"/>
    <property type="molecule type" value="Genomic_DNA"/>
</dbReference>
<protein>
    <submittedName>
        <fullName evidence="1">Uncharacterized protein</fullName>
    </submittedName>
</protein>